<dbReference type="EMBL" id="UOEK01000025">
    <property type="protein sequence ID" value="VAV92378.1"/>
    <property type="molecule type" value="Genomic_DNA"/>
</dbReference>
<dbReference type="InterPro" id="IPR003795">
    <property type="entry name" value="DUF192"/>
</dbReference>
<reference evidence="1" key="1">
    <citation type="submission" date="2018-06" db="EMBL/GenBank/DDBJ databases">
        <authorList>
            <person name="Zhirakovskaya E."/>
        </authorList>
    </citation>
    <scope>NUCLEOTIDE SEQUENCE</scope>
</reference>
<organism evidence="1">
    <name type="scientific">hydrothermal vent metagenome</name>
    <dbReference type="NCBI Taxonomy" id="652676"/>
    <lineage>
        <taxon>unclassified sequences</taxon>
        <taxon>metagenomes</taxon>
        <taxon>ecological metagenomes</taxon>
    </lineage>
</organism>
<dbReference type="Pfam" id="PF02643">
    <property type="entry name" value="DUF192"/>
    <property type="match status" value="1"/>
</dbReference>
<dbReference type="Gene3D" id="2.60.120.1140">
    <property type="entry name" value="Protein of unknown function DUF192"/>
    <property type="match status" value="1"/>
</dbReference>
<name>A0A3B0RVC0_9ZZZZ</name>
<proteinExistence type="predicted"/>
<accession>A0A3B0RVC0</accession>
<dbReference type="InterPro" id="IPR038695">
    <property type="entry name" value="Saro_0823-like_sf"/>
</dbReference>
<dbReference type="AlphaFoldDB" id="A0A3B0RVC0"/>
<dbReference type="PANTHER" id="PTHR37953">
    <property type="entry name" value="UPF0127 PROTEIN MJ1496"/>
    <property type="match status" value="1"/>
</dbReference>
<sequence>MPSTTVSEGVAVDALFARSTIVVGGVSLYVAIADTKDKRAQGLMFVTDMGDVDGMLFVFDDARDRSFWMRNTRLPLDIVYFDAAGFPVGDYLMTPCPDTDQDCPGYPSSGRAMFALETVAGTYTLTEAALDVSSVP</sequence>
<evidence type="ECO:0000313" key="1">
    <source>
        <dbReference type="EMBL" id="VAV92378.1"/>
    </source>
</evidence>
<protein>
    <recommendedName>
        <fullName evidence="2">DUF192 domain-containing protein</fullName>
    </recommendedName>
</protein>
<evidence type="ECO:0008006" key="2">
    <source>
        <dbReference type="Google" id="ProtNLM"/>
    </source>
</evidence>
<dbReference type="PANTHER" id="PTHR37953:SF1">
    <property type="entry name" value="UPF0127 PROTEIN MJ1496"/>
    <property type="match status" value="1"/>
</dbReference>
<gene>
    <name evidence="1" type="ORF">MNBD_ACTINO02-1440</name>
</gene>